<dbReference type="PROSITE" id="PS50885">
    <property type="entry name" value="HAMP"/>
    <property type="match status" value="1"/>
</dbReference>
<keyword evidence="7" id="KW-1133">Transmembrane helix</keyword>
<keyword evidence="5" id="KW-0175">Coiled coil</keyword>
<evidence type="ECO:0000256" key="1">
    <source>
        <dbReference type="ARBA" id="ARBA00004370"/>
    </source>
</evidence>
<feature type="region of interest" description="Disordered" evidence="6">
    <location>
        <begin position="395"/>
        <end position="420"/>
    </location>
</feature>
<dbReference type="Pfam" id="PF00672">
    <property type="entry name" value="HAMP"/>
    <property type="match status" value="1"/>
</dbReference>
<dbReference type="InterPro" id="IPR004089">
    <property type="entry name" value="MCPsignal_dom"/>
</dbReference>
<comment type="caution">
    <text evidence="11">The sequence shown here is derived from an EMBL/GenBank/DDBJ whole genome shotgun (WGS) entry which is preliminary data.</text>
</comment>
<dbReference type="RefSeq" id="WP_373655847.1">
    <property type="nucleotide sequence ID" value="NZ_JBGUAW010000006.1"/>
</dbReference>
<feature type="domain" description="HBM" evidence="10">
    <location>
        <begin position="45"/>
        <end position="298"/>
    </location>
</feature>
<keyword evidence="12" id="KW-1185">Reference proteome</keyword>
<name>A0ABV4TVC0_9GAMM</name>
<evidence type="ECO:0000259" key="10">
    <source>
        <dbReference type="PROSITE" id="PS51753"/>
    </source>
</evidence>
<evidence type="ECO:0000256" key="2">
    <source>
        <dbReference type="ARBA" id="ARBA00023224"/>
    </source>
</evidence>
<evidence type="ECO:0000256" key="7">
    <source>
        <dbReference type="SAM" id="Phobius"/>
    </source>
</evidence>
<evidence type="ECO:0000313" key="12">
    <source>
        <dbReference type="Proteomes" id="UP001575181"/>
    </source>
</evidence>
<dbReference type="SMART" id="SM01358">
    <property type="entry name" value="HBM"/>
    <property type="match status" value="1"/>
</dbReference>
<dbReference type="SMART" id="SM00304">
    <property type="entry name" value="HAMP"/>
    <property type="match status" value="1"/>
</dbReference>
<accession>A0ABV4TVC0</accession>
<dbReference type="Pfam" id="PF16591">
    <property type="entry name" value="HBM"/>
    <property type="match status" value="1"/>
</dbReference>
<dbReference type="PANTHER" id="PTHR32089:SF112">
    <property type="entry name" value="LYSOZYME-LIKE PROTEIN-RELATED"/>
    <property type="match status" value="1"/>
</dbReference>
<dbReference type="PANTHER" id="PTHR32089">
    <property type="entry name" value="METHYL-ACCEPTING CHEMOTAXIS PROTEIN MCPB"/>
    <property type="match status" value="1"/>
</dbReference>
<evidence type="ECO:0000259" key="8">
    <source>
        <dbReference type="PROSITE" id="PS50111"/>
    </source>
</evidence>
<protein>
    <submittedName>
        <fullName evidence="11">Methyl-accepting chemotaxis protein</fullName>
    </submittedName>
</protein>
<keyword evidence="7" id="KW-0472">Membrane</keyword>
<dbReference type="Gene3D" id="1.20.1440.210">
    <property type="match status" value="1"/>
</dbReference>
<reference evidence="11 12" key="1">
    <citation type="submission" date="2024-08" db="EMBL/GenBank/DDBJ databases">
        <title>Whole-genome sequencing of halo(alkali)philic microorganisms from hypersaline lakes.</title>
        <authorList>
            <person name="Sorokin D.Y."/>
            <person name="Merkel A.Y."/>
            <person name="Messina E."/>
            <person name="Yakimov M."/>
        </authorList>
    </citation>
    <scope>NUCLEOTIDE SEQUENCE [LARGE SCALE GENOMIC DNA]</scope>
    <source>
        <strain evidence="11 12">Cl-TMA</strain>
    </source>
</reference>
<dbReference type="SUPFAM" id="SSF58104">
    <property type="entry name" value="Methyl-accepting chemotaxis protein (MCP) signaling domain"/>
    <property type="match status" value="1"/>
</dbReference>
<dbReference type="Proteomes" id="UP001575181">
    <property type="component" value="Unassembled WGS sequence"/>
</dbReference>
<dbReference type="SMART" id="SM00283">
    <property type="entry name" value="MA"/>
    <property type="match status" value="1"/>
</dbReference>
<dbReference type="Gene3D" id="1.10.287.950">
    <property type="entry name" value="Methyl-accepting chemotaxis protein"/>
    <property type="match status" value="1"/>
</dbReference>
<dbReference type="InterPro" id="IPR032255">
    <property type="entry name" value="HBM"/>
</dbReference>
<proteinExistence type="inferred from homology"/>
<sequence>MDGSRLNFLKNLPMAWKMAVIPVLAIVALLGVYLITKINLESYQTKVDHAADADAVIKQLREARIAEQTYLNTYNDQEIEKLNEALGKVEALAQKTRTTLSAEEDRALMDRTLQALENYRSGFHHMVELRKSFRGVNEKLVSSAQAVEQAATALAEDQRRELNAVAGSGGSQQEIGHRQERVKAANRIVFLKKEARIAEKNYKRRDNKTEFQEAKDRVDQLRELARSEKDALREARDRARMDTILEKGATYKKLLDEYSATRDEFQKQILDLEGAAHSMEKAAITFMEGQKQQRNAVRAGMETTVLTVTLAAMAVIGLIAFVTTRIILGPINSVSATVQHIQRDKDFTERARADGNDEIGRMAGSVNDLVDNQTELLNGLQQQTAQVAAASEELSSTADEITRNARSSSQRVEEVSSSAQEVNNVVQDVANNIAEVSDSASKTTDRTQKGMQTVDQAAERIDNLKGSTQRVDEIMETIENIAKQTDLLALNAAIEAANAGEQGKGFAVVADEVRKLAEQTSDATGQVNKIVSELREQSESSVTAMSDVQTQMKEVLEMIEHTDSTANQIAAAAEELAATMGETTSNMTEISSSVEQVAGSVTQVESAAEQLGELAHNLRASVDQYKLE</sequence>
<organism evidence="11 12">
    <name type="scientific">Thiohalorhabdus methylotrophus</name>
    <dbReference type="NCBI Taxonomy" id="3242694"/>
    <lineage>
        <taxon>Bacteria</taxon>
        <taxon>Pseudomonadati</taxon>
        <taxon>Pseudomonadota</taxon>
        <taxon>Gammaproteobacteria</taxon>
        <taxon>Thiohalorhabdales</taxon>
        <taxon>Thiohalorhabdaceae</taxon>
        <taxon>Thiohalorhabdus</taxon>
    </lineage>
</organism>
<dbReference type="Pfam" id="PF00015">
    <property type="entry name" value="MCPsignal"/>
    <property type="match status" value="1"/>
</dbReference>
<feature type="transmembrane region" description="Helical" evidence="7">
    <location>
        <begin position="15"/>
        <end position="36"/>
    </location>
</feature>
<dbReference type="PROSITE" id="PS51753">
    <property type="entry name" value="HBM"/>
    <property type="match status" value="1"/>
</dbReference>
<dbReference type="CDD" id="cd06225">
    <property type="entry name" value="HAMP"/>
    <property type="match status" value="1"/>
</dbReference>
<evidence type="ECO:0000256" key="5">
    <source>
        <dbReference type="SAM" id="Coils"/>
    </source>
</evidence>
<feature type="domain" description="HAMP" evidence="9">
    <location>
        <begin position="325"/>
        <end position="378"/>
    </location>
</feature>
<evidence type="ECO:0000256" key="3">
    <source>
        <dbReference type="ARBA" id="ARBA00029447"/>
    </source>
</evidence>
<dbReference type="PROSITE" id="PS50111">
    <property type="entry name" value="CHEMOTAXIS_TRANSDUC_2"/>
    <property type="match status" value="1"/>
</dbReference>
<keyword evidence="7" id="KW-0812">Transmembrane</keyword>
<feature type="domain" description="Methyl-accepting transducer" evidence="8">
    <location>
        <begin position="383"/>
        <end position="612"/>
    </location>
</feature>
<evidence type="ECO:0000256" key="6">
    <source>
        <dbReference type="SAM" id="MobiDB-lite"/>
    </source>
</evidence>
<feature type="compositionally biased region" description="Low complexity" evidence="6">
    <location>
        <begin position="405"/>
        <end position="420"/>
    </location>
</feature>
<keyword evidence="2 4" id="KW-0807">Transducer</keyword>
<comment type="similarity">
    <text evidence="3">Belongs to the methyl-accepting chemotaxis (MCP) protein family.</text>
</comment>
<feature type="transmembrane region" description="Helical" evidence="7">
    <location>
        <begin position="304"/>
        <end position="328"/>
    </location>
</feature>
<comment type="subcellular location">
    <subcellularLocation>
        <location evidence="1">Membrane</location>
    </subcellularLocation>
</comment>
<dbReference type="InterPro" id="IPR003660">
    <property type="entry name" value="HAMP_dom"/>
</dbReference>
<dbReference type="EMBL" id="JBGUAW010000006">
    <property type="protein sequence ID" value="MFA9461059.1"/>
    <property type="molecule type" value="Genomic_DNA"/>
</dbReference>
<evidence type="ECO:0000259" key="9">
    <source>
        <dbReference type="PROSITE" id="PS50885"/>
    </source>
</evidence>
<feature type="coiled-coil region" evidence="5">
    <location>
        <begin position="204"/>
        <end position="275"/>
    </location>
</feature>
<evidence type="ECO:0000256" key="4">
    <source>
        <dbReference type="PROSITE-ProRule" id="PRU00284"/>
    </source>
</evidence>
<gene>
    <name evidence="11" type="ORF">ACERLL_09510</name>
</gene>
<evidence type="ECO:0000313" key="11">
    <source>
        <dbReference type="EMBL" id="MFA9461059.1"/>
    </source>
</evidence>